<proteinExistence type="predicted"/>
<dbReference type="Pfam" id="PF12704">
    <property type="entry name" value="MacB_PCD"/>
    <property type="match status" value="1"/>
</dbReference>
<dbReference type="GO" id="GO:0022857">
    <property type="term" value="F:transmembrane transporter activity"/>
    <property type="evidence" value="ECO:0007669"/>
    <property type="project" value="TreeGrafter"/>
</dbReference>
<keyword evidence="4" id="KW-1133">Transmembrane helix</keyword>
<keyword evidence="2" id="KW-1003">Cell membrane</keyword>
<feature type="domain" description="MacB-like periplasmic core" evidence="7">
    <location>
        <begin position="20"/>
        <end position="217"/>
    </location>
</feature>
<name>A0A0G9HCA5_9GAMM</name>
<evidence type="ECO:0000256" key="2">
    <source>
        <dbReference type="ARBA" id="ARBA00022475"/>
    </source>
</evidence>
<evidence type="ECO:0000256" key="5">
    <source>
        <dbReference type="ARBA" id="ARBA00023136"/>
    </source>
</evidence>
<dbReference type="GO" id="GO:0005886">
    <property type="term" value="C:plasma membrane"/>
    <property type="evidence" value="ECO:0007669"/>
    <property type="project" value="UniProtKB-SubCell"/>
</dbReference>
<keyword evidence="5" id="KW-0472">Membrane</keyword>
<gene>
    <name evidence="8" type="ORF">BJI69_01525</name>
</gene>
<dbReference type="OrthoDB" id="8735006at2"/>
<dbReference type="AlphaFoldDB" id="A0A0G9HCA5"/>
<dbReference type="Proteomes" id="UP000182987">
    <property type="component" value="Chromosome"/>
</dbReference>
<comment type="subcellular location">
    <subcellularLocation>
        <location evidence="1">Cell membrane</location>
        <topology evidence="1">Multi-pass membrane protein</topology>
    </subcellularLocation>
</comment>
<evidence type="ECO:0000256" key="1">
    <source>
        <dbReference type="ARBA" id="ARBA00004651"/>
    </source>
</evidence>
<evidence type="ECO:0000256" key="3">
    <source>
        <dbReference type="ARBA" id="ARBA00022692"/>
    </source>
</evidence>
<dbReference type="InterPro" id="IPR050250">
    <property type="entry name" value="Macrolide_Exporter_MacB"/>
</dbReference>
<dbReference type="InterPro" id="IPR003838">
    <property type="entry name" value="ABC3_permease_C"/>
</dbReference>
<protein>
    <submittedName>
        <fullName evidence="8">Peptide ABC transporter permease</fullName>
    </submittedName>
</protein>
<dbReference type="PATRIC" id="fig|1440763.5.peg.1460"/>
<dbReference type="PANTHER" id="PTHR30572:SF18">
    <property type="entry name" value="ABC-TYPE MACROLIDE FAMILY EXPORT SYSTEM PERMEASE COMPONENT 2"/>
    <property type="match status" value="1"/>
</dbReference>
<dbReference type="STRING" id="1440763.BJI69_01525"/>
<evidence type="ECO:0000313" key="9">
    <source>
        <dbReference type="Proteomes" id="UP000182987"/>
    </source>
</evidence>
<sequence length="435" mass="47254">MFGYYVQLGLRSLRRNPVLTLLMVLVIGVGVAASMTSYAVFRATSGNPIPEKSSQLFIAQIDNYGPDSTDNGEPLNWLTWRDATALAAAHRAKRQTPLYPIGVSVVPDQPNTMASPARGYAVQADMFPMFDVPFIYGGPWSAADDAGQARVVVIAKSLNDRVFGGVDSVGRDIDLDGHSFRVVGVTDYWDARPRFFDLDSKHGFGDLGEIYMPFARAIADGLEPAGGNVCNRPSKPGWDNFVHSECLFVTFWAELPDAASATAYRQFLHDYSAEQTRSGRFSWPPNVRLRDVMEWLEVRHVVPAEARMGLLVSAAFLVICLVNVIGLLLAKFMRRAPEIGIRRALGASRGAIYTQFLLEAASVGLAGGALGVIFTALGTLCIGAVFDPAIADLVHMSLPLLGLTILVALASTLVAAFYPTWRASRVQPAWQLKAS</sequence>
<feature type="domain" description="ABC3 transporter permease C-terminal" evidence="6">
    <location>
        <begin position="311"/>
        <end position="428"/>
    </location>
</feature>
<dbReference type="RefSeq" id="WP_046967267.1">
    <property type="nucleotide sequence ID" value="NZ_CP017480.1"/>
</dbReference>
<keyword evidence="3" id="KW-0812">Transmembrane</keyword>
<evidence type="ECO:0000313" key="8">
    <source>
        <dbReference type="EMBL" id="APG02716.1"/>
    </source>
</evidence>
<keyword evidence="9" id="KW-1185">Reference proteome</keyword>
<evidence type="ECO:0000256" key="4">
    <source>
        <dbReference type="ARBA" id="ARBA00022989"/>
    </source>
</evidence>
<dbReference type="KEGG" id="lrz:BJI69_01525"/>
<dbReference type="EMBL" id="CP017480">
    <property type="protein sequence ID" value="APG02716.1"/>
    <property type="molecule type" value="Genomic_DNA"/>
</dbReference>
<evidence type="ECO:0000259" key="7">
    <source>
        <dbReference type="Pfam" id="PF12704"/>
    </source>
</evidence>
<organism evidence="8 9">
    <name type="scientific">Luteibacter rhizovicinus DSM 16549</name>
    <dbReference type="NCBI Taxonomy" id="1440763"/>
    <lineage>
        <taxon>Bacteria</taxon>
        <taxon>Pseudomonadati</taxon>
        <taxon>Pseudomonadota</taxon>
        <taxon>Gammaproteobacteria</taxon>
        <taxon>Lysobacterales</taxon>
        <taxon>Rhodanobacteraceae</taxon>
        <taxon>Luteibacter</taxon>
    </lineage>
</organism>
<dbReference type="PANTHER" id="PTHR30572">
    <property type="entry name" value="MEMBRANE COMPONENT OF TRANSPORTER-RELATED"/>
    <property type="match status" value="1"/>
</dbReference>
<accession>A0A0G9HCA5</accession>
<reference evidence="9" key="1">
    <citation type="submission" date="2016-09" db="EMBL/GenBank/DDBJ databases">
        <authorList>
            <person name="Lysoe E."/>
        </authorList>
    </citation>
    <scope>NUCLEOTIDE SEQUENCE [LARGE SCALE GENOMIC DNA]</scope>
    <source>
        <strain evidence="9">LJ96T</strain>
    </source>
</reference>
<dbReference type="InterPro" id="IPR025857">
    <property type="entry name" value="MacB_PCD"/>
</dbReference>
<dbReference type="Pfam" id="PF02687">
    <property type="entry name" value="FtsX"/>
    <property type="match status" value="1"/>
</dbReference>
<evidence type="ECO:0000259" key="6">
    <source>
        <dbReference type="Pfam" id="PF02687"/>
    </source>
</evidence>